<feature type="region of interest" description="Disordered" evidence="1">
    <location>
        <begin position="21"/>
        <end position="72"/>
    </location>
</feature>
<name>N4WVV4_9BACI</name>
<protein>
    <submittedName>
        <fullName evidence="4">Polysaccharide deacetylase</fullName>
    </submittedName>
</protein>
<dbReference type="CDD" id="cd10917">
    <property type="entry name" value="CE4_NodB_like_6s_7s"/>
    <property type="match status" value="1"/>
</dbReference>
<feature type="chain" id="PRO_5004123757" evidence="2">
    <location>
        <begin position="27"/>
        <end position="291"/>
    </location>
</feature>
<evidence type="ECO:0000313" key="4">
    <source>
        <dbReference type="EMBL" id="ENH97221.1"/>
    </source>
</evidence>
<dbReference type="Gene3D" id="3.20.20.370">
    <property type="entry name" value="Glycoside hydrolase/deacetylase"/>
    <property type="match status" value="1"/>
</dbReference>
<dbReference type="PATRIC" id="fig|1308866.3.peg.1467"/>
<dbReference type="Pfam" id="PF01522">
    <property type="entry name" value="Polysacc_deac_1"/>
    <property type="match status" value="1"/>
</dbReference>
<dbReference type="AlphaFoldDB" id="N4WVV4"/>
<evidence type="ECO:0000256" key="1">
    <source>
        <dbReference type="SAM" id="MobiDB-lite"/>
    </source>
</evidence>
<gene>
    <name evidence="4" type="ORF">J416_07267</name>
</gene>
<evidence type="ECO:0000313" key="5">
    <source>
        <dbReference type="Proteomes" id="UP000012283"/>
    </source>
</evidence>
<dbReference type="InterPro" id="IPR011330">
    <property type="entry name" value="Glyco_hydro/deAcase_b/a-brl"/>
</dbReference>
<evidence type="ECO:0000256" key="2">
    <source>
        <dbReference type="SAM" id="SignalP"/>
    </source>
</evidence>
<proteinExistence type="predicted"/>
<dbReference type="PROSITE" id="PS51257">
    <property type="entry name" value="PROKAR_LIPOPROTEIN"/>
    <property type="match status" value="1"/>
</dbReference>
<dbReference type="SUPFAM" id="SSF88713">
    <property type="entry name" value="Glycoside hydrolase/deacetylase"/>
    <property type="match status" value="1"/>
</dbReference>
<dbReference type="Proteomes" id="UP000012283">
    <property type="component" value="Unassembled WGS sequence"/>
</dbReference>
<dbReference type="eggNOG" id="COG0726">
    <property type="taxonomic scope" value="Bacteria"/>
</dbReference>
<feature type="signal peptide" evidence="2">
    <location>
        <begin position="1"/>
        <end position="26"/>
    </location>
</feature>
<dbReference type="GO" id="GO:0016810">
    <property type="term" value="F:hydrolase activity, acting on carbon-nitrogen (but not peptide) bonds"/>
    <property type="evidence" value="ECO:0007669"/>
    <property type="project" value="InterPro"/>
</dbReference>
<sequence length="291" mass="33465">MKQFFMILVVLTLTILVGCNSTQNMDSTDQNQKENRQQETEKKENPEDQKQENNQAAETNEDEQKTTNRKKETLYRMNDNWLLKPLKEETNDQVVLLTIDDAPKEYAIEMAETLKVLDAPAIFFVNGHFLETEKQKNVLKKIHEMGFAIGNHTYNHTRLTEVDSKTQKQEIVKLNDVIKQITGETPKFFRAPHGANTDHVKKLVADKGMLLMNWTYGYDYFKPYMDAEKLTEAMITGKGPEAGVDYSLLQPGANLLMHDREWTAEALDDIVKGLRDKGYEIADPHTIQLPE</sequence>
<dbReference type="PROSITE" id="PS51677">
    <property type="entry name" value="NODB"/>
    <property type="match status" value="1"/>
</dbReference>
<dbReference type="EMBL" id="APML01000022">
    <property type="protein sequence ID" value="ENH97221.1"/>
    <property type="molecule type" value="Genomic_DNA"/>
</dbReference>
<dbReference type="GO" id="GO:0005975">
    <property type="term" value="P:carbohydrate metabolic process"/>
    <property type="evidence" value="ECO:0007669"/>
    <property type="project" value="InterPro"/>
</dbReference>
<dbReference type="InterPro" id="IPR002509">
    <property type="entry name" value="NODB_dom"/>
</dbReference>
<dbReference type="PANTHER" id="PTHR10587">
    <property type="entry name" value="GLYCOSYL TRANSFERASE-RELATED"/>
    <property type="match status" value="1"/>
</dbReference>
<dbReference type="RefSeq" id="WP_003467278.1">
    <property type="nucleotide sequence ID" value="NZ_APML01000022.1"/>
</dbReference>
<evidence type="ECO:0000259" key="3">
    <source>
        <dbReference type="PROSITE" id="PS51677"/>
    </source>
</evidence>
<reference evidence="4 5" key="1">
    <citation type="submission" date="2013-03" db="EMBL/GenBank/DDBJ databases">
        <title>Draft genome sequence of Gracibacillus halophilus YIM-C55.5, a moderately halophilic and thermophilic organism from the Xiaochaidamu salt lake.</title>
        <authorList>
            <person name="Sugumar T."/>
            <person name="Polireddy D.R."/>
            <person name="Antony A."/>
            <person name="Madhava Y.R."/>
            <person name="Sivakumar N."/>
        </authorList>
    </citation>
    <scope>NUCLEOTIDE SEQUENCE [LARGE SCALE GENOMIC DNA]</scope>
    <source>
        <strain evidence="4 5">YIM-C55.5</strain>
    </source>
</reference>
<feature type="compositionally biased region" description="Basic and acidic residues" evidence="1">
    <location>
        <begin position="31"/>
        <end position="51"/>
    </location>
</feature>
<keyword evidence="5" id="KW-1185">Reference proteome</keyword>
<dbReference type="InterPro" id="IPR050248">
    <property type="entry name" value="Polysacc_deacetylase_ArnD"/>
</dbReference>
<feature type="domain" description="NodB homology" evidence="3">
    <location>
        <begin position="93"/>
        <end position="282"/>
    </location>
</feature>
<feature type="compositionally biased region" description="Basic and acidic residues" evidence="1">
    <location>
        <begin position="62"/>
        <end position="72"/>
    </location>
</feature>
<comment type="caution">
    <text evidence="4">The sequence shown here is derived from an EMBL/GenBank/DDBJ whole genome shotgun (WGS) entry which is preliminary data.</text>
</comment>
<accession>N4WVV4</accession>
<dbReference type="STRING" id="1308866.J416_07267"/>
<feature type="compositionally biased region" description="Polar residues" evidence="1">
    <location>
        <begin position="21"/>
        <end position="30"/>
    </location>
</feature>
<organism evidence="4 5">
    <name type="scientific">Gracilibacillus halophilus YIM-C55.5</name>
    <dbReference type="NCBI Taxonomy" id="1308866"/>
    <lineage>
        <taxon>Bacteria</taxon>
        <taxon>Bacillati</taxon>
        <taxon>Bacillota</taxon>
        <taxon>Bacilli</taxon>
        <taxon>Bacillales</taxon>
        <taxon>Bacillaceae</taxon>
        <taxon>Gracilibacillus</taxon>
    </lineage>
</organism>
<keyword evidence="2" id="KW-0732">Signal</keyword>